<dbReference type="SUPFAM" id="SSF64484">
    <property type="entry name" value="beta and beta-prime subunits of DNA dependent RNA-polymerase"/>
    <property type="match status" value="1"/>
</dbReference>
<feature type="domain" description="RNA polymerase N-terminal" evidence="7">
    <location>
        <begin position="1"/>
        <end position="158"/>
    </location>
</feature>
<evidence type="ECO:0000256" key="1">
    <source>
        <dbReference type="ARBA" id="ARBA00006460"/>
    </source>
</evidence>
<dbReference type="AlphaFoldDB" id="A0A9K3DBY7"/>
<feature type="non-terminal residue" evidence="8">
    <location>
        <position position="158"/>
    </location>
</feature>
<dbReference type="Gene3D" id="3.30.1490.180">
    <property type="entry name" value="RNA polymerase ii"/>
    <property type="match status" value="1"/>
</dbReference>
<sequence>RTVISPDPNIQISEVVVPRRVAMTMTFPEMVTRMNIKKLKDMVMNGPDVYPGANLVYTGLSGQTPSVNNKGRMAFLTNPAMRNRAAQTLHCGDCVERHMIDGDVVLFNRQPSLHRMSIMAHRARVQDHRTFRFNLCCCNPYNADFDGDEMNMHLPQTQ</sequence>
<keyword evidence="3" id="KW-0240">DNA-directed RNA polymerase</keyword>
<feature type="non-terminal residue" evidence="8">
    <location>
        <position position="1"/>
    </location>
</feature>
<keyword evidence="6" id="KW-0804">Transcription</keyword>
<dbReference type="PANTHER" id="PTHR19376:SF32">
    <property type="entry name" value="DNA-DIRECTED RNA POLYMERASE III SUBUNIT RPC1"/>
    <property type="match status" value="1"/>
</dbReference>
<reference evidence="8 9" key="1">
    <citation type="journal article" date="2018" name="PLoS ONE">
        <title>The draft genome of Kipferlia bialata reveals reductive genome evolution in fornicate parasites.</title>
        <authorList>
            <person name="Tanifuji G."/>
            <person name="Takabayashi S."/>
            <person name="Kume K."/>
            <person name="Takagi M."/>
            <person name="Nakayama T."/>
            <person name="Kamikawa R."/>
            <person name="Inagaki Y."/>
            <person name="Hashimoto T."/>
        </authorList>
    </citation>
    <scope>NUCLEOTIDE SEQUENCE [LARGE SCALE GENOMIC DNA]</scope>
    <source>
        <strain evidence="8">NY0173</strain>
    </source>
</reference>
<dbReference type="EC" id="2.7.7.6" evidence="2"/>
<keyword evidence="9" id="KW-1185">Reference proteome</keyword>
<evidence type="ECO:0000259" key="7">
    <source>
        <dbReference type="SMART" id="SM00663"/>
    </source>
</evidence>
<accession>A0A9K3DBY7</accession>
<dbReference type="GO" id="GO:0003677">
    <property type="term" value="F:DNA binding"/>
    <property type="evidence" value="ECO:0007669"/>
    <property type="project" value="InterPro"/>
</dbReference>
<dbReference type="Gene3D" id="2.40.40.20">
    <property type="match status" value="1"/>
</dbReference>
<dbReference type="SMART" id="SM00663">
    <property type="entry name" value="RPOLA_N"/>
    <property type="match status" value="1"/>
</dbReference>
<dbReference type="GO" id="GO:0006351">
    <property type="term" value="P:DNA-templated transcription"/>
    <property type="evidence" value="ECO:0007669"/>
    <property type="project" value="InterPro"/>
</dbReference>
<keyword evidence="4" id="KW-0808">Transferase</keyword>
<dbReference type="FunFam" id="2.40.40.20:FF:000019">
    <property type="entry name" value="DNA-directed RNA polymerase II subunit RPB1"/>
    <property type="match status" value="1"/>
</dbReference>
<evidence type="ECO:0000256" key="3">
    <source>
        <dbReference type="ARBA" id="ARBA00022478"/>
    </source>
</evidence>
<dbReference type="OrthoDB" id="35661at2759"/>
<dbReference type="Proteomes" id="UP000265618">
    <property type="component" value="Unassembled WGS sequence"/>
</dbReference>
<dbReference type="InterPro" id="IPR000722">
    <property type="entry name" value="RNA_pol_asu"/>
</dbReference>
<dbReference type="GO" id="GO:0000428">
    <property type="term" value="C:DNA-directed RNA polymerase complex"/>
    <property type="evidence" value="ECO:0007669"/>
    <property type="project" value="UniProtKB-KW"/>
</dbReference>
<dbReference type="Pfam" id="PF00623">
    <property type="entry name" value="RNA_pol_Rpb1_2"/>
    <property type="match status" value="1"/>
</dbReference>
<dbReference type="PANTHER" id="PTHR19376">
    <property type="entry name" value="DNA-DIRECTED RNA POLYMERASE"/>
    <property type="match status" value="1"/>
</dbReference>
<gene>
    <name evidence="8" type="ORF">KIPB_015521</name>
</gene>
<proteinExistence type="inferred from homology"/>
<dbReference type="EMBL" id="BDIP01008760">
    <property type="protein sequence ID" value="GIQ92002.1"/>
    <property type="molecule type" value="Genomic_DNA"/>
</dbReference>
<dbReference type="GO" id="GO:0003899">
    <property type="term" value="F:DNA-directed RNA polymerase activity"/>
    <property type="evidence" value="ECO:0007669"/>
    <property type="project" value="UniProtKB-EC"/>
</dbReference>
<evidence type="ECO:0000256" key="6">
    <source>
        <dbReference type="ARBA" id="ARBA00023163"/>
    </source>
</evidence>
<evidence type="ECO:0000256" key="4">
    <source>
        <dbReference type="ARBA" id="ARBA00022679"/>
    </source>
</evidence>
<organism evidence="8 9">
    <name type="scientific">Kipferlia bialata</name>
    <dbReference type="NCBI Taxonomy" id="797122"/>
    <lineage>
        <taxon>Eukaryota</taxon>
        <taxon>Metamonada</taxon>
        <taxon>Carpediemonas-like organisms</taxon>
        <taxon>Kipferlia</taxon>
    </lineage>
</organism>
<comment type="similarity">
    <text evidence="1">Belongs to the RNA polymerase beta' chain family.</text>
</comment>
<name>A0A9K3DBY7_9EUKA</name>
<evidence type="ECO:0000313" key="8">
    <source>
        <dbReference type="EMBL" id="GIQ92002.1"/>
    </source>
</evidence>
<evidence type="ECO:0000256" key="2">
    <source>
        <dbReference type="ARBA" id="ARBA00012418"/>
    </source>
</evidence>
<protein>
    <recommendedName>
        <fullName evidence="2">DNA-directed RNA polymerase</fullName>
        <ecNumber evidence="2">2.7.7.6</ecNumber>
    </recommendedName>
</protein>
<keyword evidence="5" id="KW-0548">Nucleotidyltransferase</keyword>
<comment type="caution">
    <text evidence="8">The sequence shown here is derived from an EMBL/GenBank/DDBJ whole genome shotgun (WGS) entry which is preliminary data.</text>
</comment>
<evidence type="ECO:0000313" key="9">
    <source>
        <dbReference type="Proteomes" id="UP000265618"/>
    </source>
</evidence>
<dbReference type="InterPro" id="IPR006592">
    <property type="entry name" value="RNA_pol_N"/>
</dbReference>
<dbReference type="InterPro" id="IPR045867">
    <property type="entry name" value="DNA-dir_RpoC_beta_prime"/>
</dbReference>
<evidence type="ECO:0000256" key="5">
    <source>
        <dbReference type="ARBA" id="ARBA00022695"/>
    </source>
</evidence>